<dbReference type="InterPro" id="IPR051013">
    <property type="entry name" value="MBL_superfamily_lactonases"/>
</dbReference>
<evidence type="ECO:0000313" key="7">
    <source>
        <dbReference type="EMBL" id="PWN25522.1"/>
    </source>
</evidence>
<dbReference type="GO" id="GO:0016787">
    <property type="term" value="F:hydrolase activity"/>
    <property type="evidence" value="ECO:0007669"/>
    <property type="project" value="UniProtKB-KW"/>
</dbReference>
<dbReference type="Pfam" id="PF00753">
    <property type="entry name" value="Lactamase_B"/>
    <property type="match status" value="1"/>
</dbReference>
<evidence type="ECO:0000256" key="5">
    <source>
        <dbReference type="ARBA" id="ARBA00022833"/>
    </source>
</evidence>
<evidence type="ECO:0000256" key="3">
    <source>
        <dbReference type="ARBA" id="ARBA00022723"/>
    </source>
</evidence>
<name>A0A316UJR1_9BASI</name>
<dbReference type="STRING" id="1569628.A0A316UJR1"/>
<evidence type="ECO:0000256" key="4">
    <source>
        <dbReference type="ARBA" id="ARBA00022801"/>
    </source>
</evidence>
<evidence type="ECO:0000259" key="6">
    <source>
        <dbReference type="SMART" id="SM00849"/>
    </source>
</evidence>
<evidence type="ECO:0000313" key="8">
    <source>
        <dbReference type="Proteomes" id="UP000245884"/>
    </source>
</evidence>
<keyword evidence="4 7" id="KW-0378">Hydrolase</keyword>
<accession>A0A316UJR1</accession>
<dbReference type="AlphaFoldDB" id="A0A316UJR1"/>
<feature type="domain" description="Metallo-beta-lactamase" evidence="6">
    <location>
        <begin position="24"/>
        <end position="233"/>
    </location>
</feature>
<proteinExistence type="inferred from homology"/>
<dbReference type="InterPro" id="IPR036866">
    <property type="entry name" value="RibonucZ/Hydroxyglut_hydro"/>
</dbReference>
<reference evidence="7 8" key="1">
    <citation type="journal article" date="2018" name="Mol. Biol. Evol.">
        <title>Broad Genomic Sampling Reveals a Smut Pathogenic Ancestry of the Fungal Clade Ustilaginomycotina.</title>
        <authorList>
            <person name="Kijpornyongpan T."/>
            <person name="Mondo S.J."/>
            <person name="Barry K."/>
            <person name="Sandor L."/>
            <person name="Lee J."/>
            <person name="Lipzen A."/>
            <person name="Pangilinan J."/>
            <person name="LaButti K."/>
            <person name="Hainaut M."/>
            <person name="Henrissat B."/>
            <person name="Grigoriev I.V."/>
            <person name="Spatafora J.W."/>
            <person name="Aime M.C."/>
        </authorList>
    </citation>
    <scope>NUCLEOTIDE SEQUENCE [LARGE SCALE GENOMIC DNA]</scope>
    <source>
        <strain evidence="7 8">MCA 5214</strain>
    </source>
</reference>
<dbReference type="InterPro" id="IPR001279">
    <property type="entry name" value="Metallo-B-lactamas"/>
</dbReference>
<keyword evidence="8" id="KW-1185">Reference proteome</keyword>
<dbReference type="Proteomes" id="UP000245884">
    <property type="component" value="Unassembled WGS sequence"/>
</dbReference>
<dbReference type="SUPFAM" id="SSF56281">
    <property type="entry name" value="Metallo-hydrolase/oxidoreductase"/>
    <property type="match status" value="1"/>
</dbReference>
<sequence length="277" mass="30396">MDPHAGFDPKNERLPKILGEPELPQSATAAELISKHGVDPASLKGIIWSHCHVDHYGNLDDYPTHVPVYVGEGSLSWLNGGDEAEGGLASFPSHFLTGGWKYTEIGASNKQFKKTSIGPFEEAWDFFGDGSAYIIKAEGHCPGHLCLLVRVNDNGDWALLAGDAAHSQSLYWPAPPAPYSVEKDLRSVPGQFKFSPDATTYSCMQDFPEKAFKTLSSLTRLEMEKNVIVLPAHEIEATNAVNLKLGGTYNLSEYGRDGLKKMKADLGQKRHDELQKL</sequence>
<protein>
    <submittedName>
        <fullName evidence="7">Metallo-hydrolase/oxidoreductase</fullName>
    </submittedName>
</protein>
<comment type="cofactor">
    <cofactor evidence="1">
        <name>Zn(2+)</name>
        <dbReference type="ChEBI" id="CHEBI:29105"/>
    </cofactor>
</comment>
<gene>
    <name evidence="7" type="ORF">BDZ90DRAFT_267917</name>
</gene>
<dbReference type="RefSeq" id="XP_025360134.1">
    <property type="nucleotide sequence ID" value="XM_025508715.1"/>
</dbReference>
<evidence type="ECO:0000256" key="2">
    <source>
        <dbReference type="ARBA" id="ARBA00007749"/>
    </source>
</evidence>
<dbReference type="GO" id="GO:0046872">
    <property type="term" value="F:metal ion binding"/>
    <property type="evidence" value="ECO:0007669"/>
    <property type="project" value="UniProtKB-KW"/>
</dbReference>
<dbReference type="Gene3D" id="3.60.15.10">
    <property type="entry name" value="Ribonuclease Z/Hydroxyacylglutathione hydrolase-like"/>
    <property type="match status" value="1"/>
</dbReference>
<dbReference type="GeneID" id="37030538"/>
<dbReference type="PANTHER" id="PTHR42978">
    <property type="entry name" value="QUORUM-QUENCHING LACTONASE YTNP-RELATED-RELATED"/>
    <property type="match status" value="1"/>
</dbReference>
<dbReference type="SMART" id="SM00849">
    <property type="entry name" value="Lactamase_B"/>
    <property type="match status" value="1"/>
</dbReference>
<keyword evidence="5" id="KW-0862">Zinc</keyword>
<dbReference type="OrthoDB" id="10250730at2759"/>
<evidence type="ECO:0000256" key="1">
    <source>
        <dbReference type="ARBA" id="ARBA00001947"/>
    </source>
</evidence>
<keyword evidence="3" id="KW-0479">Metal-binding</keyword>
<comment type="similarity">
    <text evidence="2">Belongs to the metallo-beta-lactamase superfamily.</text>
</comment>
<organism evidence="7 8">
    <name type="scientific">Jaminaea rosea</name>
    <dbReference type="NCBI Taxonomy" id="1569628"/>
    <lineage>
        <taxon>Eukaryota</taxon>
        <taxon>Fungi</taxon>
        <taxon>Dikarya</taxon>
        <taxon>Basidiomycota</taxon>
        <taxon>Ustilaginomycotina</taxon>
        <taxon>Exobasidiomycetes</taxon>
        <taxon>Microstromatales</taxon>
        <taxon>Microstromatales incertae sedis</taxon>
        <taxon>Jaminaea</taxon>
    </lineage>
</organism>
<dbReference type="EMBL" id="KZ819675">
    <property type="protein sequence ID" value="PWN25522.1"/>
    <property type="molecule type" value="Genomic_DNA"/>
</dbReference>
<dbReference type="PANTHER" id="PTHR42978:SF2">
    <property type="entry name" value="102 KBASES UNSTABLE REGION: FROM 1 TO 119443"/>
    <property type="match status" value="1"/>
</dbReference>